<evidence type="ECO:0008006" key="4">
    <source>
        <dbReference type="Google" id="ProtNLM"/>
    </source>
</evidence>
<evidence type="ECO:0000256" key="1">
    <source>
        <dbReference type="SAM" id="MobiDB-lite"/>
    </source>
</evidence>
<dbReference type="InterPro" id="IPR035205">
    <property type="entry name" value="DUF5320"/>
</dbReference>
<comment type="caution">
    <text evidence="2">The sequence shown here is derived from an EMBL/GenBank/DDBJ whole genome shotgun (WGS) entry which is preliminary data.</text>
</comment>
<accession>A0A2T0AK82</accession>
<feature type="compositionally biased region" description="Basic and acidic residues" evidence="1">
    <location>
        <begin position="113"/>
        <end position="122"/>
    </location>
</feature>
<name>A0A2T0AK82_9FIRM</name>
<dbReference type="AlphaFoldDB" id="A0A2T0AK82"/>
<dbReference type="OrthoDB" id="9815278at2"/>
<evidence type="ECO:0000313" key="2">
    <source>
        <dbReference type="EMBL" id="PRR69000.1"/>
    </source>
</evidence>
<sequence>MPRGDRTGPWGLGPRTGRGAGYCSGFPVPGFMNPAFGFGRGLGRGRGLGLGWGRRLAWGFFPSFYGYYPGAFWGASFPGAVPPGGAAPDAEFLKQQAAVLESQLKMVKEQLKALQREDRGGDEAGDASEEDL</sequence>
<dbReference type="Pfam" id="PF17253">
    <property type="entry name" value="DUF5320"/>
    <property type="match status" value="1"/>
</dbReference>
<reference evidence="2 3" key="1">
    <citation type="submission" date="2018-03" db="EMBL/GenBank/DDBJ databases">
        <title>Genome sequence of Moorella humiferrea DSM 23265.</title>
        <authorList>
            <person name="Poehlein A."/>
            <person name="Daniel R."/>
        </authorList>
    </citation>
    <scope>NUCLEOTIDE SEQUENCE [LARGE SCALE GENOMIC DNA]</scope>
    <source>
        <strain evidence="2 3">DSM 23265</strain>
    </source>
</reference>
<dbReference type="RefSeq" id="WP_106006445.1">
    <property type="nucleotide sequence ID" value="NZ_CP136419.1"/>
</dbReference>
<evidence type="ECO:0000313" key="3">
    <source>
        <dbReference type="Proteomes" id="UP000238415"/>
    </source>
</evidence>
<gene>
    <name evidence="2" type="ORF">MOHU_25290</name>
</gene>
<feature type="region of interest" description="Disordered" evidence="1">
    <location>
        <begin position="113"/>
        <end position="132"/>
    </location>
</feature>
<feature type="compositionally biased region" description="Acidic residues" evidence="1">
    <location>
        <begin position="123"/>
        <end position="132"/>
    </location>
</feature>
<keyword evidence="3" id="KW-1185">Reference proteome</keyword>
<dbReference type="EMBL" id="PVXM01000058">
    <property type="protein sequence ID" value="PRR69000.1"/>
    <property type="molecule type" value="Genomic_DNA"/>
</dbReference>
<dbReference type="Proteomes" id="UP000238415">
    <property type="component" value="Unassembled WGS sequence"/>
</dbReference>
<organism evidence="2 3">
    <name type="scientific">Neomoorella humiferrea</name>
    <dbReference type="NCBI Taxonomy" id="676965"/>
    <lineage>
        <taxon>Bacteria</taxon>
        <taxon>Bacillati</taxon>
        <taxon>Bacillota</taxon>
        <taxon>Clostridia</taxon>
        <taxon>Neomoorellales</taxon>
        <taxon>Neomoorellaceae</taxon>
        <taxon>Neomoorella</taxon>
    </lineage>
</organism>
<protein>
    <recommendedName>
        <fullName evidence="4">DUF5320 domain-containing protein</fullName>
    </recommendedName>
</protein>
<proteinExistence type="predicted"/>